<sequence>FTAPGKGALPLNWMDALPQRFTAPSKGITAPGKGVLEGDFLFFYIQFGKKNQQQNNDSSFYFKRTSKKSEKKLRLKNQLAKHLSLSVNSTSKKEVWIYYHKGASEKSQRKG</sequence>
<organism evidence="1 2">
    <name type="scientific">Ambispora gerdemannii</name>
    <dbReference type="NCBI Taxonomy" id="144530"/>
    <lineage>
        <taxon>Eukaryota</taxon>
        <taxon>Fungi</taxon>
        <taxon>Fungi incertae sedis</taxon>
        <taxon>Mucoromycota</taxon>
        <taxon>Glomeromycotina</taxon>
        <taxon>Glomeromycetes</taxon>
        <taxon>Archaeosporales</taxon>
        <taxon>Ambisporaceae</taxon>
        <taxon>Ambispora</taxon>
    </lineage>
</organism>
<reference evidence="1" key="1">
    <citation type="submission" date="2021-06" db="EMBL/GenBank/DDBJ databases">
        <authorList>
            <person name="Kallberg Y."/>
            <person name="Tangrot J."/>
            <person name="Rosling A."/>
        </authorList>
    </citation>
    <scope>NUCLEOTIDE SEQUENCE</scope>
    <source>
        <strain evidence="1">MT106</strain>
    </source>
</reference>
<dbReference type="EMBL" id="CAJVPL010011334">
    <property type="protein sequence ID" value="CAG8683827.1"/>
    <property type="molecule type" value="Genomic_DNA"/>
</dbReference>
<comment type="caution">
    <text evidence="1">The sequence shown here is derived from an EMBL/GenBank/DDBJ whole genome shotgun (WGS) entry which is preliminary data.</text>
</comment>
<keyword evidence="2" id="KW-1185">Reference proteome</keyword>
<feature type="non-terminal residue" evidence="1">
    <location>
        <position position="111"/>
    </location>
</feature>
<name>A0A9N9ELB9_9GLOM</name>
<gene>
    <name evidence="1" type="ORF">AGERDE_LOCUS12791</name>
</gene>
<accession>A0A9N9ELB9</accession>
<dbReference type="Proteomes" id="UP000789831">
    <property type="component" value="Unassembled WGS sequence"/>
</dbReference>
<evidence type="ECO:0000313" key="2">
    <source>
        <dbReference type="Proteomes" id="UP000789831"/>
    </source>
</evidence>
<dbReference type="AlphaFoldDB" id="A0A9N9ELB9"/>
<protein>
    <submittedName>
        <fullName evidence="1">4824_t:CDS:1</fullName>
    </submittedName>
</protein>
<evidence type="ECO:0000313" key="1">
    <source>
        <dbReference type="EMBL" id="CAG8683827.1"/>
    </source>
</evidence>
<proteinExistence type="predicted"/>